<protein>
    <submittedName>
        <fullName evidence="1">Uncharacterized protein</fullName>
    </submittedName>
</protein>
<proteinExistence type="predicted"/>
<name>A0A7W5H949_9BACT</name>
<sequence>MSNGNSEKITVDNRWTRPNYHDQYSIDTKPLDRQVMRRTPCSPRTMPQSLKRFIAHASKHSGNHDHDWREINSLFPGGSSDALRPCLDIAPADPRPPWDFPLVSQGLEYADV</sequence>
<dbReference type="EMBL" id="JACHXU010000027">
    <property type="protein sequence ID" value="MBB3209755.1"/>
    <property type="molecule type" value="Genomic_DNA"/>
</dbReference>
<evidence type="ECO:0000313" key="1">
    <source>
        <dbReference type="EMBL" id="MBB3209755.1"/>
    </source>
</evidence>
<evidence type="ECO:0000313" key="2">
    <source>
        <dbReference type="Proteomes" id="UP000536179"/>
    </source>
</evidence>
<keyword evidence="2" id="KW-1185">Reference proteome</keyword>
<organism evidence="1 2">
    <name type="scientific">Aporhodopirellula rubra</name>
    <dbReference type="NCBI Taxonomy" id="980271"/>
    <lineage>
        <taxon>Bacteria</taxon>
        <taxon>Pseudomonadati</taxon>
        <taxon>Planctomycetota</taxon>
        <taxon>Planctomycetia</taxon>
        <taxon>Pirellulales</taxon>
        <taxon>Pirellulaceae</taxon>
        <taxon>Aporhodopirellula</taxon>
    </lineage>
</organism>
<gene>
    <name evidence="1" type="ORF">FHS27_005595</name>
</gene>
<dbReference type="Proteomes" id="UP000536179">
    <property type="component" value="Unassembled WGS sequence"/>
</dbReference>
<comment type="caution">
    <text evidence="1">The sequence shown here is derived from an EMBL/GenBank/DDBJ whole genome shotgun (WGS) entry which is preliminary data.</text>
</comment>
<dbReference type="AlphaFoldDB" id="A0A7W5H949"/>
<reference evidence="1 2" key="1">
    <citation type="submission" date="2020-08" db="EMBL/GenBank/DDBJ databases">
        <title>Genomic Encyclopedia of Type Strains, Phase III (KMG-III): the genomes of soil and plant-associated and newly described type strains.</title>
        <authorList>
            <person name="Whitman W."/>
        </authorList>
    </citation>
    <scope>NUCLEOTIDE SEQUENCE [LARGE SCALE GENOMIC DNA]</scope>
    <source>
        <strain evidence="1 2">CECT 8075</strain>
    </source>
</reference>
<accession>A0A7W5H949</accession>